<evidence type="ECO:0000256" key="3">
    <source>
        <dbReference type="ARBA" id="ARBA00022638"/>
    </source>
</evidence>
<dbReference type="CDD" id="cd16900">
    <property type="entry name" value="endolysin_R21-like"/>
    <property type="match status" value="1"/>
</dbReference>
<dbReference type="InterPro" id="IPR051018">
    <property type="entry name" value="Bacteriophage_GH24"/>
</dbReference>
<dbReference type="GO" id="GO:0031640">
    <property type="term" value="P:killing of cells of another organism"/>
    <property type="evidence" value="ECO:0007669"/>
    <property type="project" value="UniProtKB-KW"/>
</dbReference>
<dbReference type="InterPro" id="IPR023346">
    <property type="entry name" value="Lysozyme-like_dom_sf"/>
</dbReference>
<dbReference type="PANTHER" id="PTHR38107:SF3">
    <property type="entry name" value="LYSOZYME RRRD-RELATED"/>
    <property type="match status" value="1"/>
</dbReference>
<evidence type="ECO:0000313" key="8">
    <source>
        <dbReference type="EMBL" id="TKA90435.1"/>
    </source>
</evidence>
<evidence type="ECO:0000256" key="7">
    <source>
        <dbReference type="SAM" id="MobiDB-lite"/>
    </source>
</evidence>
<dbReference type="Proteomes" id="UP000305198">
    <property type="component" value="Unassembled WGS sequence"/>
</dbReference>
<comment type="similarity">
    <text evidence="6">Belongs to the glycosyl hydrolase 24 family.</text>
</comment>
<dbReference type="EMBL" id="SWAV01000005">
    <property type="protein sequence ID" value="TKA90435.1"/>
    <property type="molecule type" value="Genomic_DNA"/>
</dbReference>
<dbReference type="GO" id="GO:0016998">
    <property type="term" value="P:cell wall macromolecule catabolic process"/>
    <property type="evidence" value="ECO:0007669"/>
    <property type="project" value="InterPro"/>
</dbReference>
<dbReference type="InterPro" id="IPR043688">
    <property type="entry name" value="SAR_endolysin-like"/>
</dbReference>
<dbReference type="PANTHER" id="PTHR38107">
    <property type="match status" value="1"/>
</dbReference>
<feature type="region of interest" description="Disordered" evidence="7">
    <location>
        <begin position="143"/>
        <end position="185"/>
    </location>
</feature>
<evidence type="ECO:0000256" key="6">
    <source>
        <dbReference type="RuleBase" id="RU003788"/>
    </source>
</evidence>
<dbReference type="GO" id="GO:0009253">
    <property type="term" value="P:peptidoglycan catabolic process"/>
    <property type="evidence" value="ECO:0007669"/>
    <property type="project" value="InterPro"/>
</dbReference>
<protein>
    <recommendedName>
        <fullName evidence="6">Lysozyme</fullName>
        <ecNumber evidence="6">3.2.1.17</ecNumber>
    </recommendedName>
</protein>
<evidence type="ECO:0000256" key="5">
    <source>
        <dbReference type="ARBA" id="ARBA00023295"/>
    </source>
</evidence>
<evidence type="ECO:0000256" key="1">
    <source>
        <dbReference type="ARBA" id="ARBA00000632"/>
    </source>
</evidence>
<dbReference type="AlphaFoldDB" id="A0A4U0YH08"/>
<dbReference type="GO" id="GO:0042742">
    <property type="term" value="P:defense response to bacterium"/>
    <property type="evidence" value="ECO:0007669"/>
    <property type="project" value="UniProtKB-KW"/>
</dbReference>
<dbReference type="GO" id="GO:0003796">
    <property type="term" value="F:lysozyme activity"/>
    <property type="evidence" value="ECO:0007669"/>
    <property type="project" value="UniProtKB-EC"/>
</dbReference>
<keyword evidence="3 6" id="KW-0081">Bacteriolytic enzyme</keyword>
<dbReference type="SUPFAM" id="SSF53955">
    <property type="entry name" value="Lysozyme-like"/>
    <property type="match status" value="1"/>
</dbReference>
<reference evidence="8 9" key="1">
    <citation type="submission" date="2019-04" db="EMBL/GenBank/DDBJ databases">
        <title>Crypto-aerobic microbial life in anoxic (sulfidic) marine sediments.</title>
        <authorList>
            <person name="Bhattacharya S."/>
            <person name="Roy C."/>
            <person name="Mondal N."/>
            <person name="Sarkar J."/>
            <person name="Mandal S."/>
            <person name="Rameez M.J."/>
            <person name="Ghosh W."/>
        </authorList>
    </citation>
    <scope>NUCLEOTIDE SEQUENCE [LARGE SCALE GENOMIC DNA]</scope>
    <source>
        <strain evidence="8 9">SBBB</strain>
    </source>
</reference>
<keyword evidence="2 6" id="KW-0929">Antimicrobial</keyword>
<proteinExistence type="inferred from homology"/>
<evidence type="ECO:0000256" key="2">
    <source>
        <dbReference type="ARBA" id="ARBA00022529"/>
    </source>
</evidence>
<accession>A0A4U0YH08</accession>
<dbReference type="Gene3D" id="1.10.530.40">
    <property type="match status" value="1"/>
</dbReference>
<gene>
    <name evidence="8" type="ORF">FA869_14820</name>
</gene>
<dbReference type="InterPro" id="IPR023347">
    <property type="entry name" value="Lysozyme_dom_sf"/>
</dbReference>
<evidence type="ECO:0000256" key="4">
    <source>
        <dbReference type="ARBA" id="ARBA00022801"/>
    </source>
</evidence>
<sequence>MAVSVVSYFEGRQLVGYVDPVGIPTICYGHTATAKVGQARTEAECEALLRQDLGIALSAVDRQLPELPPETRAALGSFVFNVGTGAFQSSTLLRKAKAGDLVGACNELPRWVYAGGRVLNGLVRRREAERDLCLEGLRNDSNPVKRDRGPIADRGPALVAGRSAGRDDNQGFRPARFCNSPSQQPTQYIEIAA</sequence>
<dbReference type="HAMAP" id="MF_04136">
    <property type="entry name" value="SAR_ENDOLYSIN"/>
    <property type="match status" value="1"/>
</dbReference>
<keyword evidence="4 6" id="KW-0378">Hydrolase</keyword>
<dbReference type="EC" id="3.2.1.17" evidence="6"/>
<comment type="caution">
    <text evidence="8">The sequence shown here is derived from an EMBL/GenBank/DDBJ whole genome shotgun (WGS) entry which is preliminary data.</text>
</comment>
<dbReference type="InterPro" id="IPR034690">
    <property type="entry name" value="Endolysin_T4_type"/>
</dbReference>
<dbReference type="Pfam" id="PF00959">
    <property type="entry name" value="Phage_lysozyme"/>
    <property type="match status" value="1"/>
</dbReference>
<dbReference type="InterPro" id="IPR002196">
    <property type="entry name" value="Glyco_hydro_24"/>
</dbReference>
<dbReference type="HAMAP" id="MF_04110">
    <property type="entry name" value="ENDOLYSIN_T4"/>
    <property type="match status" value="1"/>
</dbReference>
<name>A0A4U0YH08_9GAMM</name>
<comment type="catalytic activity">
    <reaction evidence="1 6">
        <text>Hydrolysis of (1-&gt;4)-beta-linkages between N-acetylmuramic acid and N-acetyl-D-glucosamine residues in a peptidoglycan and between N-acetyl-D-glucosamine residues in chitodextrins.</text>
        <dbReference type="EC" id="3.2.1.17"/>
    </reaction>
</comment>
<keyword evidence="5 6" id="KW-0326">Glycosidase</keyword>
<evidence type="ECO:0000313" key="9">
    <source>
        <dbReference type="Proteomes" id="UP000305198"/>
    </source>
</evidence>
<organism evidence="8 9">
    <name type="scientific">Halopseudomonas bauzanensis</name>
    <dbReference type="NCBI Taxonomy" id="653930"/>
    <lineage>
        <taxon>Bacteria</taxon>
        <taxon>Pseudomonadati</taxon>
        <taxon>Pseudomonadota</taxon>
        <taxon>Gammaproteobacteria</taxon>
        <taxon>Pseudomonadales</taxon>
        <taxon>Pseudomonadaceae</taxon>
        <taxon>Halopseudomonas</taxon>
    </lineage>
</organism>